<accession>A0ABC8LG63</accession>
<sequence length="111" mass="12202">MVIIHRVALEMAHADRTRQAQTGTGVVQRMEIVQLDADDEMVDTFQPGLTADVTQGPPGGNIIPFQPHPLPTIEAADAPPVMWDVGVDLLEYPEYYNSQRNVSPSGEDTLF</sequence>
<protein>
    <submittedName>
        <fullName evidence="1">Uncharacterized protein</fullName>
    </submittedName>
</protein>
<organism evidence="1 2">
    <name type="scientific">Eruca vesicaria subsp. sativa</name>
    <name type="common">Garden rocket</name>
    <name type="synonym">Eruca sativa</name>
    <dbReference type="NCBI Taxonomy" id="29727"/>
    <lineage>
        <taxon>Eukaryota</taxon>
        <taxon>Viridiplantae</taxon>
        <taxon>Streptophyta</taxon>
        <taxon>Embryophyta</taxon>
        <taxon>Tracheophyta</taxon>
        <taxon>Spermatophyta</taxon>
        <taxon>Magnoliopsida</taxon>
        <taxon>eudicotyledons</taxon>
        <taxon>Gunneridae</taxon>
        <taxon>Pentapetalae</taxon>
        <taxon>rosids</taxon>
        <taxon>malvids</taxon>
        <taxon>Brassicales</taxon>
        <taxon>Brassicaceae</taxon>
        <taxon>Brassiceae</taxon>
        <taxon>Eruca</taxon>
    </lineage>
</organism>
<gene>
    <name evidence="1" type="ORF">ERUC_LOCUS35103</name>
</gene>
<keyword evidence="2" id="KW-1185">Reference proteome</keyword>
<dbReference type="EMBL" id="CAKOAT010559598">
    <property type="protein sequence ID" value="CAH8382620.1"/>
    <property type="molecule type" value="Genomic_DNA"/>
</dbReference>
<evidence type="ECO:0000313" key="1">
    <source>
        <dbReference type="EMBL" id="CAH8382620.1"/>
    </source>
</evidence>
<comment type="caution">
    <text evidence="1">The sequence shown here is derived from an EMBL/GenBank/DDBJ whole genome shotgun (WGS) entry which is preliminary data.</text>
</comment>
<evidence type="ECO:0000313" key="2">
    <source>
        <dbReference type="Proteomes" id="UP001642260"/>
    </source>
</evidence>
<dbReference type="AlphaFoldDB" id="A0ABC8LG63"/>
<reference evidence="1 2" key="1">
    <citation type="submission" date="2022-03" db="EMBL/GenBank/DDBJ databases">
        <authorList>
            <person name="Macdonald S."/>
            <person name="Ahmed S."/>
            <person name="Newling K."/>
        </authorList>
    </citation>
    <scope>NUCLEOTIDE SEQUENCE [LARGE SCALE GENOMIC DNA]</scope>
</reference>
<name>A0ABC8LG63_ERUVS</name>
<dbReference type="Proteomes" id="UP001642260">
    <property type="component" value="Unassembled WGS sequence"/>
</dbReference>
<proteinExistence type="predicted"/>